<comment type="similarity">
    <text evidence="1">Belongs to the short-chain dehydrogenases/reductases (SDR) family.</text>
</comment>
<sequence>MELPDRIVEGKVVLVTGAGRGIGKEIARMMARQGAKVVLNDLGVEVGGTGANESVAEQAAAEIRAEGGEAVANADSVSDWDGAHRMVQTAIDAFGRIDCVVNNAAILRDTIFHKMEKADWDLSIGVILTGSFYVSRAAAAHFRKQESGAFVHISSTSGLIGGVGQANYGAAKIGLQGLSKAIALDMKRFNVRSNVVAPSAFTRMTESIPTETAEQKQRAANRRTIAPEKNAPIVVYLASDAASRVTGQVFYTRDNELFLFNQMRPIRHAHTAEGWTPQAIAQHVMPVFEPAFMPLDRTRDVFTSYLP</sequence>
<dbReference type="Proteomes" id="UP000315364">
    <property type="component" value="Chromosome"/>
</dbReference>
<dbReference type="PANTHER" id="PTHR45024">
    <property type="entry name" value="DEHYDROGENASES, SHORT CHAIN"/>
    <property type="match status" value="1"/>
</dbReference>
<reference evidence="3 4" key="1">
    <citation type="submission" date="2019-07" db="EMBL/GenBank/DDBJ databases">
        <title>Full genome sequence of Devosia sp. Gsoil 520.</title>
        <authorList>
            <person name="Im W.-T."/>
        </authorList>
    </citation>
    <scope>NUCLEOTIDE SEQUENCE [LARGE SCALE GENOMIC DNA]</scope>
    <source>
        <strain evidence="3 4">Gsoil 520</strain>
    </source>
</reference>
<feature type="domain" description="Ketoreductase" evidence="2">
    <location>
        <begin position="11"/>
        <end position="189"/>
    </location>
</feature>
<dbReference type="PANTHER" id="PTHR45024:SF3">
    <property type="entry name" value="BLL2957 PROTEIN"/>
    <property type="match status" value="1"/>
</dbReference>
<keyword evidence="4" id="KW-1185">Reference proteome</keyword>
<evidence type="ECO:0000313" key="4">
    <source>
        <dbReference type="Proteomes" id="UP000315364"/>
    </source>
</evidence>
<dbReference type="PRINTS" id="PR00081">
    <property type="entry name" value="GDHRDH"/>
</dbReference>
<dbReference type="InterPro" id="IPR036291">
    <property type="entry name" value="NAD(P)-bd_dom_sf"/>
</dbReference>
<dbReference type="PROSITE" id="PS00061">
    <property type="entry name" value="ADH_SHORT"/>
    <property type="match status" value="1"/>
</dbReference>
<dbReference type="KEGG" id="dea:FPZ08_05495"/>
<gene>
    <name evidence="3" type="ORF">FPZ08_05495</name>
</gene>
<dbReference type="AlphaFoldDB" id="A0A5B8LRB8"/>
<evidence type="ECO:0000256" key="1">
    <source>
        <dbReference type="RuleBase" id="RU000363"/>
    </source>
</evidence>
<dbReference type="PRINTS" id="PR00080">
    <property type="entry name" value="SDRFAMILY"/>
</dbReference>
<protein>
    <submittedName>
        <fullName evidence="3">SDR family oxidoreductase</fullName>
    </submittedName>
</protein>
<name>A0A5B8LRB8_9HYPH</name>
<dbReference type="InterPro" id="IPR051687">
    <property type="entry name" value="Peroxisomal_Beta-Oxidation"/>
</dbReference>
<dbReference type="SUPFAM" id="SSF51735">
    <property type="entry name" value="NAD(P)-binding Rossmann-fold domains"/>
    <property type="match status" value="1"/>
</dbReference>
<dbReference type="InterPro" id="IPR057326">
    <property type="entry name" value="KR_dom"/>
</dbReference>
<dbReference type="EMBL" id="CP042304">
    <property type="protein sequence ID" value="QDZ10245.1"/>
    <property type="molecule type" value="Genomic_DNA"/>
</dbReference>
<dbReference type="OrthoDB" id="9789398at2"/>
<proteinExistence type="inferred from homology"/>
<dbReference type="SMART" id="SM00822">
    <property type="entry name" value="PKS_KR"/>
    <property type="match status" value="1"/>
</dbReference>
<evidence type="ECO:0000259" key="2">
    <source>
        <dbReference type="SMART" id="SM00822"/>
    </source>
</evidence>
<dbReference type="Pfam" id="PF00106">
    <property type="entry name" value="adh_short"/>
    <property type="match status" value="1"/>
</dbReference>
<organism evidence="3 4">
    <name type="scientific">Devosia ginsengisoli</name>
    <dbReference type="NCBI Taxonomy" id="400770"/>
    <lineage>
        <taxon>Bacteria</taxon>
        <taxon>Pseudomonadati</taxon>
        <taxon>Pseudomonadota</taxon>
        <taxon>Alphaproteobacteria</taxon>
        <taxon>Hyphomicrobiales</taxon>
        <taxon>Devosiaceae</taxon>
        <taxon>Devosia</taxon>
    </lineage>
</organism>
<dbReference type="InterPro" id="IPR002347">
    <property type="entry name" value="SDR_fam"/>
</dbReference>
<dbReference type="InterPro" id="IPR020904">
    <property type="entry name" value="Sc_DH/Rdtase_CS"/>
</dbReference>
<dbReference type="Gene3D" id="3.40.50.720">
    <property type="entry name" value="NAD(P)-binding Rossmann-like Domain"/>
    <property type="match status" value="1"/>
</dbReference>
<accession>A0A5B8LRB8</accession>
<evidence type="ECO:0000313" key="3">
    <source>
        <dbReference type="EMBL" id="QDZ10245.1"/>
    </source>
</evidence>